<gene>
    <name evidence="17" type="ORF">NITLEN_30107</name>
</gene>
<protein>
    <recommendedName>
        <fullName evidence="3 13">Flagellar biosynthesis protein FlhF</fullName>
    </recommendedName>
</protein>
<dbReference type="PANTHER" id="PTHR43134">
    <property type="entry name" value="SIGNAL RECOGNITION PARTICLE RECEPTOR SUBUNIT ALPHA"/>
    <property type="match status" value="1"/>
</dbReference>
<dbReference type="Pfam" id="PF00448">
    <property type="entry name" value="SRP54"/>
    <property type="match status" value="1"/>
</dbReference>
<accession>A0A330L7U0</accession>
<keyword evidence="8" id="KW-0653">Protein transport</keyword>
<evidence type="ECO:0000256" key="13">
    <source>
        <dbReference type="NCBIfam" id="TIGR03499"/>
    </source>
</evidence>
<evidence type="ECO:0000259" key="16">
    <source>
        <dbReference type="SMART" id="SM00962"/>
    </source>
</evidence>
<keyword evidence="10" id="KW-0472">Membrane</keyword>
<evidence type="ECO:0000256" key="3">
    <source>
        <dbReference type="ARBA" id="ARBA00014919"/>
    </source>
</evidence>
<dbReference type="NCBIfam" id="TIGR03499">
    <property type="entry name" value="FlhF"/>
    <property type="match status" value="1"/>
</dbReference>
<organism evidence="17 18">
    <name type="scientific">Nitrospira lenta</name>
    <dbReference type="NCBI Taxonomy" id="1436998"/>
    <lineage>
        <taxon>Bacteria</taxon>
        <taxon>Pseudomonadati</taxon>
        <taxon>Nitrospirota</taxon>
        <taxon>Nitrospiria</taxon>
        <taxon>Nitrospirales</taxon>
        <taxon>Nitrospiraceae</taxon>
        <taxon>Nitrospira</taxon>
    </lineage>
</organism>
<evidence type="ECO:0000256" key="8">
    <source>
        <dbReference type="ARBA" id="ARBA00022927"/>
    </source>
</evidence>
<dbReference type="OrthoDB" id="9778554at2"/>
<feature type="compositionally biased region" description="Polar residues" evidence="14">
    <location>
        <begin position="455"/>
        <end position="468"/>
    </location>
</feature>
<dbReference type="FunFam" id="3.40.50.300:FF:000695">
    <property type="entry name" value="Flagellar biosynthesis regulator FlhF"/>
    <property type="match status" value="1"/>
</dbReference>
<proteinExistence type="inferred from homology"/>
<feature type="region of interest" description="Disordered" evidence="14">
    <location>
        <begin position="445"/>
        <end position="468"/>
    </location>
</feature>
<dbReference type="CDD" id="cd17873">
    <property type="entry name" value="FlhF"/>
    <property type="match status" value="1"/>
</dbReference>
<keyword evidence="6" id="KW-0547">Nucleotide-binding</keyword>
<dbReference type="InterPro" id="IPR000897">
    <property type="entry name" value="SRP54_GTPase_dom"/>
</dbReference>
<dbReference type="InterPro" id="IPR020006">
    <property type="entry name" value="FlhF"/>
</dbReference>
<keyword evidence="17" id="KW-0282">Flagellum</keyword>
<evidence type="ECO:0000256" key="2">
    <source>
        <dbReference type="ARBA" id="ARBA00008531"/>
    </source>
</evidence>
<dbReference type="RefSeq" id="WP_121989512.1">
    <property type="nucleotide sequence ID" value="NZ_OUNR01000016.1"/>
</dbReference>
<keyword evidence="4" id="KW-0813">Transport</keyword>
<dbReference type="AlphaFoldDB" id="A0A330L7U0"/>
<dbReference type="SMART" id="SM00962">
    <property type="entry name" value="SRP54"/>
    <property type="match status" value="1"/>
</dbReference>
<name>A0A330L7U0_9BACT</name>
<dbReference type="GO" id="GO:0006614">
    <property type="term" value="P:SRP-dependent cotranslational protein targeting to membrane"/>
    <property type="evidence" value="ECO:0007669"/>
    <property type="project" value="UniProtKB-UniRule"/>
</dbReference>
<evidence type="ECO:0000256" key="7">
    <source>
        <dbReference type="ARBA" id="ARBA00022795"/>
    </source>
</evidence>
<evidence type="ECO:0000256" key="12">
    <source>
        <dbReference type="ARBA" id="ARBA00025337"/>
    </source>
</evidence>
<dbReference type="Proteomes" id="UP000248168">
    <property type="component" value="Unassembled WGS sequence"/>
</dbReference>
<keyword evidence="9" id="KW-0342">GTP-binding</keyword>
<comment type="function">
    <text evidence="12">Necessary for flagellar biosynthesis. May be involved in translocation of the flagellum.</text>
</comment>
<sequence>MKVKTFHALTMQDAIRAIKEELGPDAVILSSKEVHQGGRLMSYFNKPVLEVMAAAEYDPLPPIKPARDTSAPSETRKARPAPAAASTTPPPVGPEVFHDTLQGMLANPAPLSQVYGIKQPVAPSPAPRHTRPVAPRPAEITQSRLQDLRKELRTLSREIGASLPAAAQSLSQHADPAIAALCRSLVAQGLRPSSADRIGRSLSADLTGRNVTEPHDLQNALAKCLAQDMRVSGALLSGQGDRTIAMMIGTNGAGKTAAITKLAAHYQLEEKKSVAIVSLDTYRLASVEQLRMYAEVLGIPCESAMSAKQAATCVHKHADADLILIDTAGFAERDLALVHTLHQLLKTEPEVQTHVVVSASTREQDLQRQVAQIHALPLLRLLFSKLDETDSFGALYELSHQSGIPLSYWSAGQRVPEDLEVATPQRLAELLIGRRYTVPFRSSVDAHASAERSPSRGSHTVTMNTVTR</sequence>
<evidence type="ECO:0000256" key="11">
    <source>
        <dbReference type="ARBA" id="ARBA00023225"/>
    </source>
</evidence>
<feature type="domain" description="SRP54-type proteins GTP-binding" evidence="16">
    <location>
        <begin position="242"/>
        <end position="433"/>
    </location>
</feature>
<keyword evidence="7" id="KW-1005">Bacterial flagellum biogenesis</keyword>
<evidence type="ECO:0000256" key="6">
    <source>
        <dbReference type="ARBA" id="ARBA00022741"/>
    </source>
</evidence>
<dbReference type="PANTHER" id="PTHR43134:SF3">
    <property type="entry name" value="FLAGELLAR BIOSYNTHESIS PROTEIN FLHF"/>
    <property type="match status" value="1"/>
</dbReference>
<dbReference type="EMBL" id="OUNR01000016">
    <property type="protein sequence ID" value="SPP65193.1"/>
    <property type="molecule type" value="Genomic_DNA"/>
</dbReference>
<dbReference type="GO" id="GO:0005047">
    <property type="term" value="F:signal recognition particle binding"/>
    <property type="evidence" value="ECO:0007669"/>
    <property type="project" value="TreeGrafter"/>
</dbReference>
<keyword evidence="5" id="KW-1003">Cell membrane</keyword>
<dbReference type="Gene3D" id="1.20.120.1380">
    <property type="entry name" value="Flagellar FlhF biosynthesis protein, N domain"/>
    <property type="match status" value="1"/>
</dbReference>
<evidence type="ECO:0000259" key="15">
    <source>
        <dbReference type="SMART" id="SM00382"/>
    </source>
</evidence>
<evidence type="ECO:0000256" key="9">
    <source>
        <dbReference type="ARBA" id="ARBA00023134"/>
    </source>
</evidence>
<comment type="similarity">
    <text evidence="2">Belongs to the GTP-binding SRP family.</text>
</comment>
<evidence type="ECO:0000256" key="14">
    <source>
        <dbReference type="SAM" id="MobiDB-lite"/>
    </source>
</evidence>
<dbReference type="GO" id="GO:0005525">
    <property type="term" value="F:GTP binding"/>
    <property type="evidence" value="ECO:0007669"/>
    <property type="project" value="UniProtKB-UniRule"/>
</dbReference>
<dbReference type="Gene3D" id="3.40.50.300">
    <property type="entry name" value="P-loop containing nucleotide triphosphate hydrolases"/>
    <property type="match status" value="1"/>
</dbReference>
<dbReference type="InterPro" id="IPR027417">
    <property type="entry name" value="P-loop_NTPase"/>
</dbReference>
<evidence type="ECO:0000313" key="17">
    <source>
        <dbReference type="EMBL" id="SPP65193.1"/>
    </source>
</evidence>
<dbReference type="InterPro" id="IPR047040">
    <property type="entry name" value="FlhF__GTPase_dom"/>
</dbReference>
<dbReference type="GO" id="GO:0044781">
    <property type="term" value="P:bacterial-type flagellum organization"/>
    <property type="evidence" value="ECO:0007669"/>
    <property type="project" value="UniProtKB-UniRule"/>
</dbReference>
<dbReference type="InParanoid" id="A0A330L7U0"/>
<keyword evidence="11" id="KW-1006">Bacterial flagellum protein export</keyword>
<feature type="region of interest" description="Disordered" evidence="14">
    <location>
        <begin position="59"/>
        <end position="92"/>
    </location>
</feature>
<evidence type="ECO:0000313" key="18">
    <source>
        <dbReference type="Proteomes" id="UP000248168"/>
    </source>
</evidence>
<evidence type="ECO:0000256" key="10">
    <source>
        <dbReference type="ARBA" id="ARBA00023136"/>
    </source>
</evidence>
<evidence type="ECO:0000256" key="1">
    <source>
        <dbReference type="ARBA" id="ARBA00004413"/>
    </source>
</evidence>
<dbReference type="GO" id="GO:0005886">
    <property type="term" value="C:plasma membrane"/>
    <property type="evidence" value="ECO:0007669"/>
    <property type="project" value="UniProtKB-SubCell"/>
</dbReference>
<evidence type="ECO:0000256" key="5">
    <source>
        <dbReference type="ARBA" id="ARBA00022475"/>
    </source>
</evidence>
<dbReference type="SUPFAM" id="SSF52540">
    <property type="entry name" value="P-loop containing nucleoside triphosphate hydrolases"/>
    <property type="match status" value="1"/>
</dbReference>
<reference evidence="18" key="1">
    <citation type="submission" date="2018-04" db="EMBL/GenBank/DDBJ databases">
        <authorList>
            <person name="Lucker S."/>
            <person name="Sakoula D."/>
        </authorList>
    </citation>
    <scope>NUCLEOTIDE SEQUENCE [LARGE SCALE GENOMIC DNA]</scope>
</reference>
<dbReference type="SMART" id="SM00382">
    <property type="entry name" value="AAA"/>
    <property type="match status" value="1"/>
</dbReference>
<keyword evidence="17" id="KW-0966">Cell projection</keyword>
<keyword evidence="17" id="KW-0969">Cilium</keyword>
<feature type="domain" description="AAA+ ATPase" evidence="15">
    <location>
        <begin position="241"/>
        <end position="392"/>
    </location>
</feature>
<dbReference type="InterPro" id="IPR003593">
    <property type="entry name" value="AAA+_ATPase"/>
</dbReference>
<dbReference type="GO" id="GO:0015031">
    <property type="term" value="P:protein transport"/>
    <property type="evidence" value="ECO:0007669"/>
    <property type="project" value="UniProtKB-KW"/>
</dbReference>
<evidence type="ECO:0000256" key="4">
    <source>
        <dbReference type="ARBA" id="ARBA00022448"/>
    </source>
</evidence>
<keyword evidence="18" id="KW-1185">Reference proteome</keyword>
<comment type="subcellular location">
    <subcellularLocation>
        <location evidence="1">Cell membrane</location>
        <topology evidence="1">Peripheral membrane protein</topology>
        <orientation evidence="1">Cytoplasmic side</orientation>
    </subcellularLocation>
</comment>
<dbReference type="GO" id="GO:0003924">
    <property type="term" value="F:GTPase activity"/>
    <property type="evidence" value="ECO:0007669"/>
    <property type="project" value="UniProtKB-UniRule"/>
</dbReference>